<comment type="caution">
    <text evidence="2">The sequence shown here is derived from an EMBL/GenBank/DDBJ whole genome shotgun (WGS) entry which is preliminary data.</text>
</comment>
<organism evidence="2 3">
    <name type="scientific">Sphaerochaeta halotolerans</name>
    <dbReference type="NCBI Taxonomy" id="2293840"/>
    <lineage>
        <taxon>Bacteria</taxon>
        <taxon>Pseudomonadati</taxon>
        <taxon>Spirochaetota</taxon>
        <taxon>Spirochaetia</taxon>
        <taxon>Spirochaetales</taxon>
        <taxon>Sphaerochaetaceae</taxon>
        <taxon>Sphaerochaeta</taxon>
    </lineage>
</organism>
<feature type="chain" id="PRO_5016803683" evidence="1">
    <location>
        <begin position="25"/>
        <end position="145"/>
    </location>
</feature>
<name>A0A372MJY5_9SPIR</name>
<proteinExistence type="predicted"/>
<dbReference type="RefSeq" id="WP_117328936.1">
    <property type="nucleotide sequence ID" value="NZ_QUWK01000001.1"/>
</dbReference>
<evidence type="ECO:0000313" key="2">
    <source>
        <dbReference type="EMBL" id="RFU96117.1"/>
    </source>
</evidence>
<gene>
    <name evidence="2" type="ORF">DYP60_00655</name>
</gene>
<dbReference type="Proteomes" id="UP000264002">
    <property type="component" value="Unassembled WGS sequence"/>
</dbReference>
<keyword evidence="3" id="KW-1185">Reference proteome</keyword>
<protein>
    <submittedName>
        <fullName evidence="2">Uncharacterized protein</fullName>
    </submittedName>
</protein>
<reference evidence="3" key="1">
    <citation type="submission" date="2018-08" db="EMBL/GenBank/DDBJ databases">
        <authorList>
            <person name="Grouzdev D.S."/>
            <person name="Krutkina M.S."/>
        </authorList>
    </citation>
    <scope>NUCLEOTIDE SEQUENCE [LARGE SCALE GENOMIC DNA]</scope>
    <source>
        <strain evidence="3">4-11</strain>
    </source>
</reference>
<dbReference type="AlphaFoldDB" id="A0A372MJY5"/>
<reference evidence="2 3" key="2">
    <citation type="submission" date="2018-09" db="EMBL/GenBank/DDBJ databases">
        <title>Genome of Sphaerochaeta halotolerans strain 4-11.</title>
        <authorList>
            <person name="Nazina T.N."/>
            <person name="Sokolova D.S."/>
        </authorList>
    </citation>
    <scope>NUCLEOTIDE SEQUENCE [LARGE SCALE GENOMIC DNA]</scope>
    <source>
        <strain evidence="2 3">4-11</strain>
    </source>
</reference>
<evidence type="ECO:0000313" key="3">
    <source>
        <dbReference type="Proteomes" id="UP000264002"/>
    </source>
</evidence>
<feature type="signal peptide" evidence="1">
    <location>
        <begin position="1"/>
        <end position="24"/>
    </location>
</feature>
<sequence>MQFQAILFGVFFLACMVSLHPLVAAITLQDPSPTGAKFVLVQDNDRSIPKEVTVAELYIQVKHRGRGSVYISYSPLTNGNTFVLYQMVNDDGRQLHDGFCAEYVATGQQRKTIRLCSLHALLSRPLRAGESDLKSTIILELSVEL</sequence>
<accession>A0A372MJY5</accession>
<dbReference type="EMBL" id="QUWK01000001">
    <property type="protein sequence ID" value="RFU96117.1"/>
    <property type="molecule type" value="Genomic_DNA"/>
</dbReference>
<evidence type="ECO:0000256" key="1">
    <source>
        <dbReference type="SAM" id="SignalP"/>
    </source>
</evidence>
<keyword evidence="1" id="KW-0732">Signal</keyword>